<accession>A0A8R1Y7Y5</accession>
<accession>A0A2A6CE78</accession>
<protein>
    <submittedName>
        <fullName evidence="1">Uncharacterized protein</fullName>
    </submittedName>
</protein>
<dbReference type="EnsemblMetazoa" id="PPA05362.1">
    <property type="protein sequence ID" value="PPA05362.1"/>
    <property type="gene ID" value="WBGene00094916"/>
</dbReference>
<reference evidence="2" key="1">
    <citation type="journal article" date="2008" name="Nat. Genet.">
        <title>The Pristionchus pacificus genome provides a unique perspective on nematode lifestyle and parasitism.</title>
        <authorList>
            <person name="Dieterich C."/>
            <person name="Clifton S.W."/>
            <person name="Schuster L.N."/>
            <person name="Chinwalla A."/>
            <person name="Delehaunty K."/>
            <person name="Dinkelacker I."/>
            <person name="Fulton L."/>
            <person name="Fulton R."/>
            <person name="Godfrey J."/>
            <person name="Minx P."/>
            <person name="Mitreva M."/>
            <person name="Roeseler W."/>
            <person name="Tian H."/>
            <person name="Witte H."/>
            <person name="Yang S.P."/>
            <person name="Wilson R.K."/>
            <person name="Sommer R.J."/>
        </authorList>
    </citation>
    <scope>NUCLEOTIDE SEQUENCE [LARGE SCALE GENOMIC DNA]</scope>
    <source>
        <strain evidence="2">PS312</strain>
    </source>
</reference>
<sequence>MNGEEDHRRSPVCTGLIAMMMTGLMIGVVVVVTSATMRTQDHLKIYNLPYVREEEQDTKIIARDIGALFAKNDGGMFEELDGSDSVMVRYPEEPFEIDGLLVFFLEATPYFRQLPACKYFTAMNSGEHVEWCESIISIRCSIDIRHTGFTKTIIFPDGKRFYALLRITIYSAPVFLTLIAVRQFLRRNDPPPPAPRSSKAERLRMYRDDLDDLIRRCYQERR</sequence>
<organism evidence="1 2">
    <name type="scientific">Pristionchus pacificus</name>
    <name type="common">Parasitic nematode worm</name>
    <dbReference type="NCBI Taxonomy" id="54126"/>
    <lineage>
        <taxon>Eukaryota</taxon>
        <taxon>Metazoa</taxon>
        <taxon>Ecdysozoa</taxon>
        <taxon>Nematoda</taxon>
        <taxon>Chromadorea</taxon>
        <taxon>Rhabditida</taxon>
        <taxon>Rhabditina</taxon>
        <taxon>Diplogasteromorpha</taxon>
        <taxon>Diplogasteroidea</taxon>
        <taxon>Neodiplogasteridae</taxon>
        <taxon>Pristionchus</taxon>
    </lineage>
</organism>
<keyword evidence="2" id="KW-1185">Reference proteome</keyword>
<evidence type="ECO:0000313" key="1">
    <source>
        <dbReference type="EnsemblMetazoa" id="PPA05362.1"/>
    </source>
</evidence>
<gene>
    <name evidence="1" type="primary">WBGene00094916</name>
</gene>
<dbReference type="Proteomes" id="UP000005239">
    <property type="component" value="Unassembled WGS sequence"/>
</dbReference>
<name>A0A2A6CE78_PRIPA</name>
<reference evidence="1" key="2">
    <citation type="submission" date="2022-06" db="UniProtKB">
        <authorList>
            <consortium name="EnsemblMetazoa"/>
        </authorList>
    </citation>
    <scope>IDENTIFICATION</scope>
    <source>
        <strain evidence="1">PS312</strain>
    </source>
</reference>
<dbReference type="AlphaFoldDB" id="A0A2A6CE78"/>
<evidence type="ECO:0000313" key="2">
    <source>
        <dbReference type="Proteomes" id="UP000005239"/>
    </source>
</evidence>
<proteinExistence type="predicted"/>